<dbReference type="GO" id="GO:0005635">
    <property type="term" value="C:nuclear envelope"/>
    <property type="evidence" value="ECO:0007669"/>
    <property type="project" value="TreeGrafter"/>
</dbReference>
<evidence type="ECO:0000256" key="5">
    <source>
        <dbReference type="SAM" id="Phobius"/>
    </source>
</evidence>
<evidence type="ECO:0000256" key="2">
    <source>
        <dbReference type="ARBA" id="ARBA00022692"/>
    </source>
</evidence>
<dbReference type="InterPro" id="IPR045119">
    <property type="entry name" value="SUN1-5"/>
</dbReference>
<keyword evidence="2 5" id="KW-0812">Transmembrane</keyword>
<evidence type="ECO:0000256" key="1">
    <source>
        <dbReference type="ARBA" id="ARBA00004370"/>
    </source>
</evidence>
<dbReference type="AlphaFoldDB" id="A0A7S4W226"/>
<gene>
    <name evidence="7" type="ORF">AMON00008_LOCUS37057</name>
</gene>
<dbReference type="EMBL" id="HBNR01052809">
    <property type="protein sequence ID" value="CAE4617855.1"/>
    <property type="molecule type" value="Transcribed_RNA"/>
</dbReference>
<evidence type="ECO:0000259" key="6">
    <source>
        <dbReference type="PROSITE" id="PS51469"/>
    </source>
</evidence>
<reference evidence="7" key="1">
    <citation type="submission" date="2021-01" db="EMBL/GenBank/DDBJ databases">
        <authorList>
            <person name="Corre E."/>
            <person name="Pelletier E."/>
            <person name="Niang G."/>
            <person name="Scheremetjew M."/>
            <person name="Finn R."/>
            <person name="Kale V."/>
            <person name="Holt S."/>
            <person name="Cochrane G."/>
            <person name="Meng A."/>
            <person name="Brown T."/>
            <person name="Cohen L."/>
        </authorList>
    </citation>
    <scope>NUCLEOTIDE SEQUENCE</scope>
    <source>
        <strain evidence="7">CCMP3105</strain>
    </source>
</reference>
<protein>
    <recommendedName>
        <fullName evidence="6">SUN domain-containing protein</fullName>
    </recommendedName>
</protein>
<keyword evidence="3 5" id="KW-1133">Transmembrane helix</keyword>
<comment type="subcellular location">
    <subcellularLocation>
        <location evidence="1">Membrane</location>
    </subcellularLocation>
</comment>
<name>A0A7S4W226_9DINO</name>
<dbReference type="GO" id="GO:0043495">
    <property type="term" value="F:protein-membrane adaptor activity"/>
    <property type="evidence" value="ECO:0007669"/>
    <property type="project" value="TreeGrafter"/>
</dbReference>
<keyword evidence="4 5" id="KW-0472">Membrane</keyword>
<dbReference type="PANTHER" id="PTHR12911">
    <property type="entry name" value="SAD1/UNC-84-LIKE PROTEIN-RELATED"/>
    <property type="match status" value="1"/>
</dbReference>
<evidence type="ECO:0000256" key="3">
    <source>
        <dbReference type="ARBA" id="ARBA00022989"/>
    </source>
</evidence>
<evidence type="ECO:0000313" key="7">
    <source>
        <dbReference type="EMBL" id="CAE4617855.1"/>
    </source>
</evidence>
<dbReference type="PROSITE" id="PS51469">
    <property type="entry name" value="SUN"/>
    <property type="match status" value="1"/>
</dbReference>
<sequence length="430" mass="45542">MVRQRLDPNYRRLERLGKAGQKKIHLMSMISTVGLHYKENPAADNFMLEDVIEHLQDLSYLTQRRTDANLCAEQALALFARDTASTRLGFQVPPAGRSPPRRRQAALDFPPWLRSFGGGCAVLCAALLGIIPFLGTGVVAFLLDAYSGQSAPAMQAAPPQHVVLQAPAAPAVLPVAGGEVAGAAVLTALDGLRRDLQAQEHARKASETATGERVRRIEAALASGAGSGAAAGPLLQAAPESTSEGGDVTSGLGVDWAAWSAGAEIDQAHTSAGLGRDAVGRAARVAAALLPRYRGFAGNVSHPPEVVLASESGPPSRCFTFGPNGSVAIRFPRAVQPLHVALEQRPAWATLRPRAAPRRFEVHVCPAGTEDEQYSVRLGAFEYALEGPRAQAFALELPATAQAVKFVFLSNWGEDHTSVCRLRVLGEAPK</sequence>
<feature type="transmembrane region" description="Helical" evidence="5">
    <location>
        <begin position="120"/>
        <end position="143"/>
    </location>
</feature>
<accession>A0A7S4W226</accession>
<feature type="domain" description="SUN" evidence="6">
    <location>
        <begin position="262"/>
        <end position="429"/>
    </location>
</feature>
<evidence type="ECO:0000256" key="4">
    <source>
        <dbReference type="ARBA" id="ARBA00023136"/>
    </source>
</evidence>
<dbReference type="Gene3D" id="2.60.120.260">
    <property type="entry name" value="Galactose-binding domain-like"/>
    <property type="match status" value="1"/>
</dbReference>
<organism evidence="7">
    <name type="scientific">Alexandrium monilatum</name>
    <dbReference type="NCBI Taxonomy" id="311494"/>
    <lineage>
        <taxon>Eukaryota</taxon>
        <taxon>Sar</taxon>
        <taxon>Alveolata</taxon>
        <taxon>Dinophyceae</taxon>
        <taxon>Gonyaulacales</taxon>
        <taxon>Pyrocystaceae</taxon>
        <taxon>Alexandrium</taxon>
    </lineage>
</organism>
<dbReference type="InterPro" id="IPR012919">
    <property type="entry name" value="SUN_dom"/>
</dbReference>
<dbReference type="Pfam" id="PF07738">
    <property type="entry name" value="Sad1_UNC"/>
    <property type="match status" value="1"/>
</dbReference>
<dbReference type="PANTHER" id="PTHR12911:SF8">
    <property type="entry name" value="KLAROID PROTEIN-RELATED"/>
    <property type="match status" value="1"/>
</dbReference>
<proteinExistence type="predicted"/>
<dbReference type="GO" id="GO:0016020">
    <property type="term" value="C:membrane"/>
    <property type="evidence" value="ECO:0007669"/>
    <property type="project" value="UniProtKB-SubCell"/>
</dbReference>